<comment type="caution">
    <text evidence="2">The sequence shown here is derived from an EMBL/GenBank/DDBJ whole genome shotgun (WGS) entry which is preliminary data.</text>
</comment>
<evidence type="ECO:0000313" key="3">
    <source>
        <dbReference type="Proteomes" id="UP000177263"/>
    </source>
</evidence>
<protein>
    <recommendedName>
        <fullName evidence="1">DUF3850 domain-containing protein</fullName>
    </recommendedName>
</protein>
<dbReference type="STRING" id="1802500.A2801_04200"/>
<organism evidence="2 3">
    <name type="scientific">Candidatus Woesebacteria bacterium RIFCSPHIGHO2_01_FULL_41_10</name>
    <dbReference type="NCBI Taxonomy" id="1802500"/>
    <lineage>
        <taxon>Bacteria</taxon>
        <taxon>Candidatus Woeseibacteriota</taxon>
    </lineage>
</organism>
<dbReference type="InterPro" id="IPR039440">
    <property type="entry name" value="DUF3850"/>
</dbReference>
<sequence length="89" mass="10361">MAIIEKKTWPEMFEKVLAGDKSFDARIADFEVAQGDILVLREWDPQKKAYTGREVRKKIGYVLKTKDVPFWNPADIKKYGLQIMSLVEK</sequence>
<dbReference type="Proteomes" id="UP000177263">
    <property type="component" value="Unassembled WGS sequence"/>
</dbReference>
<dbReference type="Gene3D" id="2.30.130.30">
    <property type="entry name" value="Hypothetical protein"/>
    <property type="match status" value="1"/>
</dbReference>
<dbReference type="SUPFAM" id="SSF88697">
    <property type="entry name" value="PUA domain-like"/>
    <property type="match status" value="1"/>
</dbReference>
<name>A0A1F7YLP4_9BACT</name>
<dbReference type="InterPro" id="IPR015947">
    <property type="entry name" value="PUA-like_sf"/>
</dbReference>
<reference evidence="2 3" key="1">
    <citation type="journal article" date="2016" name="Nat. Commun.">
        <title>Thousands of microbial genomes shed light on interconnected biogeochemical processes in an aquifer system.</title>
        <authorList>
            <person name="Anantharaman K."/>
            <person name="Brown C.T."/>
            <person name="Hug L.A."/>
            <person name="Sharon I."/>
            <person name="Castelle C.J."/>
            <person name="Probst A.J."/>
            <person name="Thomas B.C."/>
            <person name="Singh A."/>
            <person name="Wilkins M.J."/>
            <person name="Karaoz U."/>
            <person name="Brodie E.L."/>
            <person name="Williams K.H."/>
            <person name="Hubbard S.S."/>
            <person name="Banfield J.F."/>
        </authorList>
    </citation>
    <scope>NUCLEOTIDE SEQUENCE [LARGE SCALE GENOMIC DNA]</scope>
</reference>
<evidence type="ECO:0000259" key="1">
    <source>
        <dbReference type="Pfam" id="PF12961"/>
    </source>
</evidence>
<dbReference type="Pfam" id="PF12961">
    <property type="entry name" value="DUF3850"/>
    <property type="match status" value="1"/>
</dbReference>
<dbReference type="AlphaFoldDB" id="A0A1F7YLP4"/>
<accession>A0A1F7YLP4</accession>
<evidence type="ECO:0000313" key="2">
    <source>
        <dbReference type="EMBL" id="OGM28202.1"/>
    </source>
</evidence>
<dbReference type="EMBL" id="MGGM01000033">
    <property type="protein sequence ID" value="OGM28202.1"/>
    <property type="molecule type" value="Genomic_DNA"/>
</dbReference>
<gene>
    <name evidence="2" type="ORF">A2801_04200</name>
</gene>
<proteinExistence type="predicted"/>
<feature type="domain" description="DUF3850" evidence="1">
    <location>
        <begin position="7"/>
        <end position="67"/>
    </location>
</feature>